<dbReference type="Pfam" id="PF07681">
    <property type="entry name" value="DoxX"/>
    <property type="match status" value="1"/>
</dbReference>
<keyword evidence="3" id="KW-1003">Cell membrane</keyword>
<organism evidence="8 9">
    <name type="scientific">Cupriavidus basilensis OR16</name>
    <dbReference type="NCBI Taxonomy" id="1127483"/>
    <lineage>
        <taxon>Bacteria</taxon>
        <taxon>Pseudomonadati</taxon>
        <taxon>Pseudomonadota</taxon>
        <taxon>Betaproteobacteria</taxon>
        <taxon>Burkholderiales</taxon>
        <taxon>Burkholderiaceae</taxon>
        <taxon>Cupriavidus</taxon>
    </lineage>
</organism>
<dbReference type="GO" id="GO:0005886">
    <property type="term" value="C:plasma membrane"/>
    <property type="evidence" value="ECO:0007669"/>
    <property type="project" value="UniProtKB-SubCell"/>
</dbReference>
<comment type="subcellular location">
    <subcellularLocation>
        <location evidence="1">Cell membrane</location>
        <topology evidence="1">Multi-pass membrane protein</topology>
    </subcellularLocation>
</comment>
<protein>
    <recommendedName>
        <fullName evidence="10">DoxX family protein</fullName>
    </recommendedName>
</protein>
<gene>
    <name evidence="8" type="ORF">OR16_19435</name>
</gene>
<feature type="transmembrane region" description="Helical" evidence="7">
    <location>
        <begin position="7"/>
        <end position="25"/>
    </location>
</feature>
<feature type="transmembrane region" description="Helical" evidence="7">
    <location>
        <begin position="73"/>
        <end position="93"/>
    </location>
</feature>
<comment type="similarity">
    <text evidence="2">Belongs to the DoxX family.</text>
</comment>
<dbReference type="OrthoDB" id="9792760at2"/>
<dbReference type="AlphaFoldDB" id="H1S7H2"/>
<comment type="caution">
    <text evidence="8">The sequence shown here is derived from an EMBL/GenBank/DDBJ whole genome shotgun (WGS) entry which is preliminary data.</text>
</comment>
<evidence type="ECO:0000256" key="5">
    <source>
        <dbReference type="ARBA" id="ARBA00022989"/>
    </source>
</evidence>
<sequence>MDKQAHNIATVGRILIAAIFIMSGLGKIGAPAGTQAHIAAVGLPFPVLGYVVAVATEVGGGLLLLVGFRTRIVAIWLAAFTIAAAVFFHNHFADQNTMIHFLKNLMITGGLLQIAAFGATRFSLDALRRARIA</sequence>
<dbReference type="PANTHER" id="PTHR33452:SF1">
    <property type="entry name" value="INNER MEMBRANE PROTEIN YPHA-RELATED"/>
    <property type="match status" value="1"/>
</dbReference>
<dbReference type="InterPro" id="IPR032808">
    <property type="entry name" value="DoxX"/>
</dbReference>
<dbReference type="Proteomes" id="UP000005808">
    <property type="component" value="Unassembled WGS sequence"/>
</dbReference>
<evidence type="ECO:0000256" key="7">
    <source>
        <dbReference type="SAM" id="Phobius"/>
    </source>
</evidence>
<evidence type="ECO:0000256" key="3">
    <source>
        <dbReference type="ARBA" id="ARBA00022475"/>
    </source>
</evidence>
<evidence type="ECO:0008006" key="10">
    <source>
        <dbReference type="Google" id="ProtNLM"/>
    </source>
</evidence>
<name>H1S7H2_9BURK</name>
<evidence type="ECO:0000256" key="6">
    <source>
        <dbReference type="ARBA" id="ARBA00023136"/>
    </source>
</evidence>
<dbReference type="PATRIC" id="fig|1127483.3.peg.3896"/>
<dbReference type="PANTHER" id="PTHR33452">
    <property type="entry name" value="OXIDOREDUCTASE CATD-RELATED"/>
    <property type="match status" value="1"/>
</dbReference>
<accession>H1S7H2</accession>
<keyword evidence="5 7" id="KW-1133">Transmembrane helix</keyword>
<dbReference type="InterPro" id="IPR051907">
    <property type="entry name" value="DoxX-like_oxidoreductase"/>
</dbReference>
<dbReference type="EMBL" id="AHJE01000047">
    <property type="protein sequence ID" value="EHP41566.1"/>
    <property type="molecule type" value="Genomic_DNA"/>
</dbReference>
<keyword evidence="4 7" id="KW-0812">Transmembrane</keyword>
<feature type="transmembrane region" description="Helical" evidence="7">
    <location>
        <begin position="45"/>
        <end position="66"/>
    </location>
</feature>
<evidence type="ECO:0000313" key="9">
    <source>
        <dbReference type="Proteomes" id="UP000005808"/>
    </source>
</evidence>
<keyword evidence="6 7" id="KW-0472">Membrane</keyword>
<evidence type="ECO:0000256" key="1">
    <source>
        <dbReference type="ARBA" id="ARBA00004651"/>
    </source>
</evidence>
<evidence type="ECO:0000256" key="2">
    <source>
        <dbReference type="ARBA" id="ARBA00006679"/>
    </source>
</evidence>
<evidence type="ECO:0000256" key="4">
    <source>
        <dbReference type="ARBA" id="ARBA00022692"/>
    </source>
</evidence>
<reference evidence="8 9" key="1">
    <citation type="journal article" date="2012" name="J. Bacteriol.">
        <title>De Novo Genome Project of Cupriavidus basilensis OR16.</title>
        <authorList>
            <person name="Cserhati M."/>
            <person name="Kriszt B."/>
            <person name="Szoboszlay S."/>
            <person name="Toth A."/>
            <person name="Szabo I."/>
            <person name="Tancsics A."/>
            <person name="Nagy I."/>
            <person name="Horvath B."/>
            <person name="Nagy I."/>
            <person name="Kukolya J."/>
        </authorList>
    </citation>
    <scope>NUCLEOTIDE SEQUENCE [LARGE SCALE GENOMIC DNA]</scope>
    <source>
        <strain evidence="8 9">OR16</strain>
    </source>
</reference>
<evidence type="ECO:0000313" key="8">
    <source>
        <dbReference type="EMBL" id="EHP41566.1"/>
    </source>
</evidence>
<dbReference type="RefSeq" id="WP_006159367.1">
    <property type="nucleotide sequence ID" value="NZ_AHJE01000047.1"/>
</dbReference>
<feature type="transmembrane region" description="Helical" evidence="7">
    <location>
        <begin position="105"/>
        <end position="124"/>
    </location>
</feature>
<proteinExistence type="inferred from homology"/>